<keyword evidence="2" id="KW-1185">Reference proteome</keyword>
<dbReference type="Proteomes" id="UP001497680">
    <property type="component" value="Unassembled WGS sequence"/>
</dbReference>
<dbReference type="EMBL" id="MU394396">
    <property type="protein sequence ID" value="KAI6081413.1"/>
    <property type="molecule type" value="Genomic_DNA"/>
</dbReference>
<comment type="caution">
    <text evidence="1">The sequence shown here is derived from an EMBL/GenBank/DDBJ whole genome shotgun (WGS) entry which is preliminary data.</text>
</comment>
<organism evidence="1 2">
    <name type="scientific">Hypoxylon rubiginosum</name>
    <dbReference type="NCBI Taxonomy" id="110542"/>
    <lineage>
        <taxon>Eukaryota</taxon>
        <taxon>Fungi</taxon>
        <taxon>Dikarya</taxon>
        <taxon>Ascomycota</taxon>
        <taxon>Pezizomycotina</taxon>
        <taxon>Sordariomycetes</taxon>
        <taxon>Xylariomycetidae</taxon>
        <taxon>Xylariales</taxon>
        <taxon>Hypoxylaceae</taxon>
        <taxon>Hypoxylon</taxon>
    </lineage>
</organism>
<evidence type="ECO:0000313" key="2">
    <source>
        <dbReference type="Proteomes" id="UP001497680"/>
    </source>
</evidence>
<keyword evidence="1" id="KW-0378">Hydrolase</keyword>
<sequence length="296" mass="32053">MAAKQTVQVPHLDAKVGYAIANGGKLDPSKPTCVLINALCTAAEFYAEHFANDKLTAAANLVVIEALGHGATVCNQEHFTAWDTALVALQAMEALGIEKACLAGASQAGWIITRMALLAPEKVQGIIPIATSMDCESADSRSKGCWDPAAIIGPYLQEWTTDVPTPDFVPGDHFTQPVLGLGFGSAATPSKMEYWTDSIRRVYAGDEGRRKLKMALICVAERDGLLFRLGYIKCPVHWLHGEKDPVFSSTVAAEQIKMFTGSREAKIDFLDSDAHFLNHSHPKEVEQAILEMVAKV</sequence>
<reference evidence="1 2" key="1">
    <citation type="journal article" date="2022" name="New Phytol.">
        <title>Ecological generalism drives hyperdiversity of secondary metabolite gene clusters in xylarialean endophytes.</title>
        <authorList>
            <person name="Franco M.E.E."/>
            <person name="Wisecaver J.H."/>
            <person name="Arnold A.E."/>
            <person name="Ju Y.M."/>
            <person name="Slot J.C."/>
            <person name="Ahrendt S."/>
            <person name="Moore L.P."/>
            <person name="Eastman K.E."/>
            <person name="Scott K."/>
            <person name="Konkel Z."/>
            <person name="Mondo S.J."/>
            <person name="Kuo A."/>
            <person name="Hayes R.D."/>
            <person name="Haridas S."/>
            <person name="Andreopoulos B."/>
            <person name="Riley R."/>
            <person name="LaButti K."/>
            <person name="Pangilinan J."/>
            <person name="Lipzen A."/>
            <person name="Amirebrahimi M."/>
            <person name="Yan J."/>
            <person name="Adam C."/>
            <person name="Keymanesh K."/>
            <person name="Ng V."/>
            <person name="Louie K."/>
            <person name="Northen T."/>
            <person name="Drula E."/>
            <person name="Henrissat B."/>
            <person name="Hsieh H.M."/>
            <person name="Youens-Clark K."/>
            <person name="Lutzoni F."/>
            <person name="Miadlikowska J."/>
            <person name="Eastwood D.C."/>
            <person name="Hamelin R.C."/>
            <person name="Grigoriev I.V."/>
            <person name="U'Ren J.M."/>
        </authorList>
    </citation>
    <scope>NUCLEOTIDE SEQUENCE [LARGE SCALE GENOMIC DNA]</scope>
    <source>
        <strain evidence="1 2">ER1909</strain>
    </source>
</reference>
<proteinExistence type="predicted"/>
<name>A0ACC0CM64_9PEZI</name>
<gene>
    <name evidence="1" type="ORF">F4821DRAFT_26440</name>
</gene>
<accession>A0ACC0CM64</accession>
<evidence type="ECO:0000313" key="1">
    <source>
        <dbReference type="EMBL" id="KAI6081413.1"/>
    </source>
</evidence>
<protein>
    <submittedName>
        <fullName evidence="1">Alpha/beta hydrolase</fullName>
    </submittedName>
</protein>